<dbReference type="NCBIfam" id="TIGR01486">
    <property type="entry name" value="HAD-SF-IIB-MPGP"/>
    <property type="match status" value="1"/>
</dbReference>
<accession>A0A1H0GJY7</accession>
<dbReference type="SUPFAM" id="SSF56784">
    <property type="entry name" value="HAD-like"/>
    <property type="match status" value="1"/>
</dbReference>
<dbReference type="GO" id="GO:0050531">
    <property type="term" value="F:mannosyl-3-phosphoglycerate phosphatase activity"/>
    <property type="evidence" value="ECO:0007669"/>
    <property type="project" value="InterPro"/>
</dbReference>
<dbReference type="Gene3D" id="3.30.980.20">
    <property type="entry name" value="Putative mannosyl-3-phosphoglycerate phosphatase, domain 2"/>
    <property type="match status" value="1"/>
</dbReference>
<dbReference type="AlphaFoldDB" id="A0A1H0GJY7"/>
<evidence type="ECO:0000256" key="3">
    <source>
        <dbReference type="ARBA" id="ARBA00022842"/>
    </source>
</evidence>
<dbReference type="Pfam" id="PF08282">
    <property type="entry name" value="Hydrolase_3"/>
    <property type="match status" value="2"/>
</dbReference>
<dbReference type="RefSeq" id="WP_149787929.1">
    <property type="nucleotide sequence ID" value="NZ_FNIO01000003.1"/>
</dbReference>
<evidence type="ECO:0000313" key="5">
    <source>
        <dbReference type="Proteomes" id="UP000324252"/>
    </source>
</evidence>
<gene>
    <name evidence="4" type="ORF">SAMN05444142_102260</name>
</gene>
<keyword evidence="1" id="KW-0479">Metal-binding</keyword>
<dbReference type="InterPro" id="IPR023214">
    <property type="entry name" value="HAD_sf"/>
</dbReference>
<dbReference type="EMBL" id="FQZZ01000002">
    <property type="protein sequence ID" value="SHJ88882.1"/>
    <property type="molecule type" value="Genomic_DNA"/>
</dbReference>
<dbReference type="InterPro" id="IPR036412">
    <property type="entry name" value="HAD-like_sf"/>
</dbReference>
<dbReference type="GO" id="GO:0000287">
    <property type="term" value="F:magnesium ion binding"/>
    <property type="evidence" value="ECO:0007669"/>
    <property type="project" value="TreeGrafter"/>
</dbReference>
<reference evidence="4 5" key="1">
    <citation type="submission" date="2016-11" db="EMBL/GenBank/DDBJ databases">
        <authorList>
            <person name="Varghese N."/>
            <person name="Submissions S."/>
        </authorList>
    </citation>
    <scope>NUCLEOTIDE SEQUENCE [LARGE SCALE GENOMIC DNA]</scope>
    <source>
        <strain evidence="4 5">DSM 29620</strain>
    </source>
</reference>
<dbReference type="Proteomes" id="UP000324252">
    <property type="component" value="Unassembled WGS sequence"/>
</dbReference>
<evidence type="ECO:0000256" key="1">
    <source>
        <dbReference type="ARBA" id="ARBA00022723"/>
    </source>
</evidence>
<dbReference type="Gene3D" id="3.40.50.1000">
    <property type="entry name" value="HAD superfamily/HAD-like"/>
    <property type="match status" value="1"/>
</dbReference>
<dbReference type="OrthoDB" id="193379at2"/>
<sequence length="264" mass="27337">MTDSLPLLVFSDLDGTLLDHDSYDFAPARPALAALARLGAGVVLATSKTAAEVAPLRASMGLEAWPAIVENGAGILEPGAGTDGDDGIYRTIRAALAELPPGFHGFGDATVQDVAELTGLPPEAARAAKRRRFSEPGLWMGDAGQLAAFLDAAETAGLQARQGGRFLTLSLGGTKADRMDEIGQRYGTPVTVALGDAPNDAEMLEAADYGVIVRNPHAPALPPLTGEDSGRIVRTTAPGPQGWTEAIFDLLGRLGLNREAATDG</sequence>
<keyword evidence="2" id="KW-0378">Hydrolase</keyword>
<dbReference type="SFLD" id="SFLDG01142">
    <property type="entry name" value="C2.B.2:_Mannosyl-3-phosphoglyc"/>
    <property type="match status" value="1"/>
</dbReference>
<dbReference type="PANTHER" id="PTHR10000:SF8">
    <property type="entry name" value="HAD SUPERFAMILY HYDROLASE-LIKE, TYPE 3"/>
    <property type="match status" value="1"/>
</dbReference>
<dbReference type="SFLD" id="SFLDG01140">
    <property type="entry name" value="C2.B:_Phosphomannomutase_and_P"/>
    <property type="match status" value="1"/>
</dbReference>
<dbReference type="InterPro" id="IPR006381">
    <property type="entry name" value="HAD-SF-IIB-MPGP"/>
</dbReference>
<evidence type="ECO:0000256" key="2">
    <source>
        <dbReference type="ARBA" id="ARBA00022801"/>
    </source>
</evidence>
<evidence type="ECO:0000313" key="4">
    <source>
        <dbReference type="EMBL" id="SHJ88882.1"/>
    </source>
</evidence>
<organism evidence="4 5">
    <name type="scientific">Lutimaribacter pacificus</name>
    <dbReference type="NCBI Taxonomy" id="391948"/>
    <lineage>
        <taxon>Bacteria</taxon>
        <taxon>Pseudomonadati</taxon>
        <taxon>Pseudomonadota</taxon>
        <taxon>Alphaproteobacteria</taxon>
        <taxon>Rhodobacterales</taxon>
        <taxon>Roseobacteraceae</taxon>
        <taxon>Lutimaribacter</taxon>
    </lineage>
</organism>
<keyword evidence="5" id="KW-1185">Reference proteome</keyword>
<dbReference type="GO" id="GO:0051479">
    <property type="term" value="P:mannosylglycerate biosynthetic process"/>
    <property type="evidence" value="ECO:0007669"/>
    <property type="project" value="InterPro"/>
</dbReference>
<dbReference type="SFLD" id="SFLDS00003">
    <property type="entry name" value="Haloacid_Dehalogenase"/>
    <property type="match status" value="1"/>
</dbReference>
<name>A0A1H0GJY7_9RHOB</name>
<dbReference type="GO" id="GO:0005829">
    <property type="term" value="C:cytosol"/>
    <property type="evidence" value="ECO:0007669"/>
    <property type="project" value="TreeGrafter"/>
</dbReference>
<dbReference type="PANTHER" id="PTHR10000">
    <property type="entry name" value="PHOSPHOSERINE PHOSPHATASE"/>
    <property type="match status" value="1"/>
</dbReference>
<protein>
    <submittedName>
        <fullName evidence="4">Mannosyl-3-phosphoglycerate phosphatase</fullName>
    </submittedName>
</protein>
<proteinExistence type="predicted"/>
<keyword evidence="3" id="KW-0460">Magnesium</keyword>